<keyword evidence="2" id="KW-0472">Membrane</keyword>
<dbReference type="GO" id="GO:0016020">
    <property type="term" value="C:membrane"/>
    <property type="evidence" value="ECO:0007669"/>
    <property type="project" value="UniProtKB-SubCell"/>
</dbReference>
<proteinExistence type="predicted"/>
<dbReference type="AlphaFoldDB" id="A0A913XA37"/>
<feature type="transmembrane region" description="Helical" evidence="2">
    <location>
        <begin position="125"/>
        <end position="145"/>
    </location>
</feature>
<dbReference type="InterPro" id="IPR011701">
    <property type="entry name" value="MFS"/>
</dbReference>
<dbReference type="Proteomes" id="UP000887567">
    <property type="component" value="Unplaced"/>
</dbReference>
<dbReference type="EnsemblMetazoa" id="XM_021045626.1">
    <property type="protein sequence ID" value="XP_020901285.1"/>
    <property type="gene ID" value="LOC110239868"/>
</dbReference>
<feature type="transmembrane region" description="Helical" evidence="2">
    <location>
        <begin position="376"/>
        <end position="399"/>
    </location>
</feature>
<feature type="transmembrane region" description="Helical" evidence="2">
    <location>
        <begin position="184"/>
        <end position="202"/>
    </location>
</feature>
<dbReference type="Gene3D" id="1.20.1250.20">
    <property type="entry name" value="MFS general substrate transporter like domains"/>
    <property type="match status" value="1"/>
</dbReference>
<evidence type="ECO:0000259" key="3">
    <source>
        <dbReference type="PROSITE" id="PS50850"/>
    </source>
</evidence>
<dbReference type="PANTHER" id="PTHR11360">
    <property type="entry name" value="MONOCARBOXYLATE TRANSPORTER"/>
    <property type="match status" value="1"/>
</dbReference>
<dbReference type="InterPro" id="IPR036259">
    <property type="entry name" value="MFS_trans_sf"/>
</dbReference>
<dbReference type="SUPFAM" id="SSF103473">
    <property type="entry name" value="MFS general substrate transporter"/>
    <property type="match status" value="1"/>
</dbReference>
<dbReference type="OrthoDB" id="6499973at2759"/>
<dbReference type="InterPro" id="IPR050327">
    <property type="entry name" value="Proton-linked_MCT"/>
</dbReference>
<dbReference type="RefSeq" id="XP_020901285.1">
    <property type="nucleotide sequence ID" value="XM_021045626.1"/>
</dbReference>
<feature type="transmembrane region" description="Helical" evidence="2">
    <location>
        <begin position="152"/>
        <end position="172"/>
    </location>
</feature>
<feature type="domain" description="Major facilitator superfamily (MFS) profile" evidence="3">
    <location>
        <begin position="17"/>
        <end position="431"/>
    </location>
</feature>
<reference evidence="4" key="1">
    <citation type="submission" date="2022-11" db="UniProtKB">
        <authorList>
            <consortium name="EnsemblMetazoa"/>
        </authorList>
    </citation>
    <scope>IDENTIFICATION</scope>
</reference>
<evidence type="ECO:0000256" key="1">
    <source>
        <dbReference type="ARBA" id="ARBA00004141"/>
    </source>
</evidence>
<evidence type="ECO:0000313" key="4">
    <source>
        <dbReference type="EnsemblMetazoa" id="XP_020901285.1"/>
    </source>
</evidence>
<keyword evidence="2" id="KW-0812">Transmembrane</keyword>
<dbReference type="KEGG" id="epa:110239868"/>
<keyword evidence="5" id="KW-1185">Reference proteome</keyword>
<dbReference type="PANTHER" id="PTHR11360:SF251">
    <property type="entry name" value="MAJOR FACILITATOR SUPERFAMILY (MFS) PROFILE DOMAIN-CONTAINING PROTEIN"/>
    <property type="match status" value="1"/>
</dbReference>
<name>A0A913XA37_EXADI</name>
<dbReference type="PROSITE" id="PS50850">
    <property type="entry name" value="MFS"/>
    <property type="match status" value="1"/>
</dbReference>
<sequence>MAGCCTRSPHKQDGWWAWLVCLCAVISVTVTIGISNCFAVPLPVLLLKFKETKQRLGLTDMFTISGWLGSMATSVTFLATPLAGFFSKRFGFRATSLVGCITCSGGLVMTSFLNSVPPMYFSYGVLYGLGSCFLHTGSVFAVTAYFNKQRPFATGILSSAHSIGFIAFGPLMQVIIDVVGWRNMYRIMAALFALLIVLVVTFDPNVKSETLSESEELMSEQDLNEDRMKKKVKEKIQKQKFTLVFFKDPGFIIAVICLTIGTFGTVVCFVHLIKYSEEVGISADKAAKLFMIIGSCSLVASIAAGKIAEMKRVSPFHVSQFAYLVLGASLLLLSQANEYLYFAIFAVLFGLGYGVFSVCVYLLLMDTVKPIHRIYAFPIGESVTACGALVGSPFAGFIADWTGSYVPAFYTFASFFIFAFLLVFVVYACNLDKTKEYRQALQDLKIEERLEITSDKKAVSMETVSETELHKPTTKSNNNMEKNKLFIFQYCSAI</sequence>
<feature type="transmembrane region" description="Helical" evidence="2">
    <location>
        <begin position="94"/>
        <end position="113"/>
    </location>
</feature>
<dbReference type="GO" id="GO:0022857">
    <property type="term" value="F:transmembrane transporter activity"/>
    <property type="evidence" value="ECO:0007669"/>
    <property type="project" value="InterPro"/>
</dbReference>
<protein>
    <recommendedName>
        <fullName evidence="3">Major facilitator superfamily (MFS) profile domain-containing protein</fullName>
    </recommendedName>
</protein>
<feature type="transmembrane region" description="Helical" evidence="2">
    <location>
        <begin position="64"/>
        <end position="87"/>
    </location>
</feature>
<keyword evidence="2" id="KW-1133">Transmembrane helix</keyword>
<dbReference type="InterPro" id="IPR020846">
    <property type="entry name" value="MFS_dom"/>
</dbReference>
<feature type="transmembrane region" description="Helical" evidence="2">
    <location>
        <begin position="339"/>
        <end position="364"/>
    </location>
</feature>
<dbReference type="OMA" id="GLMDFMF"/>
<feature type="transmembrane region" description="Helical" evidence="2">
    <location>
        <begin position="285"/>
        <end position="304"/>
    </location>
</feature>
<comment type="subcellular location">
    <subcellularLocation>
        <location evidence="1">Membrane</location>
        <topology evidence="1">Multi-pass membrane protein</topology>
    </subcellularLocation>
</comment>
<organism evidence="4 5">
    <name type="scientific">Exaiptasia diaphana</name>
    <name type="common">Tropical sea anemone</name>
    <name type="synonym">Aiptasia pulchella</name>
    <dbReference type="NCBI Taxonomy" id="2652724"/>
    <lineage>
        <taxon>Eukaryota</taxon>
        <taxon>Metazoa</taxon>
        <taxon>Cnidaria</taxon>
        <taxon>Anthozoa</taxon>
        <taxon>Hexacorallia</taxon>
        <taxon>Actiniaria</taxon>
        <taxon>Aiptasiidae</taxon>
        <taxon>Exaiptasia</taxon>
    </lineage>
</organism>
<evidence type="ECO:0000256" key="2">
    <source>
        <dbReference type="SAM" id="Phobius"/>
    </source>
</evidence>
<dbReference type="GeneID" id="110239868"/>
<feature type="transmembrane region" description="Helical" evidence="2">
    <location>
        <begin position="16"/>
        <end position="44"/>
    </location>
</feature>
<feature type="transmembrane region" description="Helical" evidence="2">
    <location>
        <begin position="250"/>
        <end position="273"/>
    </location>
</feature>
<dbReference type="Pfam" id="PF07690">
    <property type="entry name" value="MFS_1"/>
    <property type="match status" value="1"/>
</dbReference>
<accession>A0A913XA37</accession>
<evidence type="ECO:0000313" key="5">
    <source>
        <dbReference type="Proteomes" id="UP000887567"/>
    </source>
</evidence>
<feature type="transmembrane region" description="Helical" evidence="2">
    <location>
        <begin position="405"/>
        <end position="429"/>
    </location>
</feature>